<proteinExistence type="inferred from homology"/>
<dbReference type="Pfam" id="PF00254">
    <property type="entry name" value="FKBP_C"/>
    <property type="match status" value="1"/>
</dbReference>
<dbReference type="PANTHER" id="PTHR47861:SF3">
    <property type="entry name" value="FKBP-TYPE PEPTIDYL-PROLYL CIS-TRANS ISOMERASE SLYD"/>
    <property type="match status" value="1"/>
</dbReference>
<dbReference type="SUPFAM" id="SSF54534">
    <property type="entry name" value="FKBP-like"/>
    <property type="match status" value="1"/>
</dbReference>
<evidence type="ECO:0000256" key="2">
    <source>
        <dbReference type="ARBA" id="ARBA00004496"/>
    </source>
</evidence>
<dbReference type="GO" id="GO:0005737">
    <property type="term" value="C:cytoplasm"/>
    <property type="evidence" value="ECO:0007669"/>
    <property type="project" value="UniProtKB-SubCell"/>
</dbReference>
<dbReference type="InterPro" id="IPR046357">
    <property type="entry name" value="PPIase_dom_sf"/>
</dbReference>
<evidence type="ECO:0000313" key="12">
    <source>
        <dbReference type="EMBL" id="KKS71525.1"/>
    </source>
</evidence>
<comment type="caution">
    <text evidence="12">The sequence shown here is derived from an EMBL/GenBank/DDBJ whole genome shotgun (WGS) entry which is preliminary data.</text>
</comment>
<dbReference type="PATRIC" id="fig|1619052.3.peg.576"/>
<comment type="similarity">
    <text evidence="3 10">Belongs to the FKBP-type PPIase family.</text>
</comment>
<dbReference type="PROSITE" id="PS50059">
    <property type="entry name" value="FKBP_PPIASE"/>
    <property type="match status" value="1"/>
</dbReference>
<dbReference type="InterPro" id="IPR001179">
    <property type="entry name" value="PPIase_FKBP_dom"/>
</dbReference>
<keyword evidence="7 9" id="KW-0413">Isomerase</keyword>
<dbReference type="EC" id="5.2.1.8" evidence="10"/>
<accession>A0A0G1BDR9</accession>
<dbReference type="Proteomes" id="UP000033867">
    <property type="component" value="Unassembled WGS sequence"/>
</dbReference>
<dbReference type="Gene3D" id="3.10.50.40">
    <property type="match status" value="1"/>
</dbReference>
<evidence type="ECO:0000259" key="11">
    <source>
        <dbReference type="PROSITE" id="PS50059"/>
    </source>
</evidence>
<evidence type="ECO:0000256" key="9">
    <source>
        <dbReference type="PROSITE-ProRule" id="PRU00277"/>
    </source>
</evidence>
<dbReference type="GO" id="GO:0003755">
    <property type="term" value="F:peptidyl-prolyl cis-trans isomerase activity"/>
    <property type="evidence" value="ECO:0007669"/>
    <property type="project" value="UniProtKB-UniRule"/>
</dbReference>
<comment type="function">
    <text evidence="8">Also involved in hydrogenase metallocenter assembly, probably by participating in the nickel insertion step. This function in hydrogenase biosynthesis requires chaperone activity and the presence of the metal-binding domain, but not PPIase activity.</text>
</comment>
<dbReference type="PANTHER" id="PTHR47861">
    <property type="entry name" value="FKBP-TYPE PEPTIDYL-PROLYL CIS-TRANS ISOMERASE SLYD"/>
    <property type="match status" value="1"/>
</dbReference>
<name>A0A0G1BDR9_9BACT</name>
<evidence type="ECO:0000256" key="1">
    <source>
        <dbReference type="ARBA" id="ARBA00000971"/>
    </source>
</evidence>
<protein>
    <recommendedName>
        <fullName evidence="10">Peptidyl-prolyl cis-trans isomerase</fullName>
        <ecNumber evidence="10">5.2.1.8</ecNumber>
    </recommendedName>
</protein>
<evidence type="ECO:0000256" key="7">
    <source>
        <dbReference type="ARBA" id="ARBA00023235"/>
    </source>
</evidence>
<evidence type="ECO:0000256" key="6">
    <source>
        <dbReference type="ARBA" id="ARBA00023186"/>
    </source>
</evidence>
<evidence type="ECO:0000313" key="13">
    <source>
        <dbReference type="Proteomes" id="UP000033867"/>
    </source>
</evidence>
<dbReference type="GO" id="GO:0042026">
    <property type="term" value="P:protein refolding"/>
    <property type="evidence" value="ECO:0007669"/>
    <property type="project" value="UniProtKB-ARBA"/>
</dbReference>
<dbReference type="EMBL" id="LCEK01000025">
    <property type="protein sequence ID" value="KKS71525.1"/>
    <property type="molecule type" value="Genomic_DNA"/>
</dbReference>
<feature type="domain" description="PPIase FKBP-type" evidence="11">
    <location>
        <begin position="7"/>
        <end position="83"/>
    </location>
</feature>
<comment type="catalytic activity">
    <reaction evidence="1 9 10">
        <text>[protein]-peptidylproline (omega=180) = [protein]-peptidylproline (omega=0)</text>
        <dbReference type="Rhea" id="RHEA:16237"/>
        <dbReference type="Rhea" id="RHEA-COMP:10747"/>
        <dbReference type="Rhea" id="RHEA-COMP:10748"/>
        <dbReference type="ChEBI" id="CHEBI:83833"/>
        <dbReference type="ChEBI" id="CHEBI:83834"/>
        <dbReference type="EC" id="5.2.1.8"/>
    </reaction>
</comment>
<evidence type="ECO:0000256" key="8">
    <source>
        <dbReference type="ARBA" id="ARBA00037071"/>
    </source>
</evidence>
<keyword evidence="6" id="KW-0143">Chaperone</keyword>
<gene>
    <name evidence="12" type="ORF">UV42_C0025G0004</name>
</gene>
<reference evidence="12 13" key="1">
    <citation type="journal article" date="2015" name="Nature">
        <title>rRNA introns, odd ribosomes, and small enigmatic genomes across a large radiation of phyla.</title>
        <authorList>
            <person name="Brown C.T."/>
            <person name="Hug L.A."/>
            <person name="Thomas B.C."/>
            <person name="Sharon I."/>
            <person name="Castelle C.J."/>
            <person name="Singh A."/>
            <person name="Wilkins M.J."/>
            <person name="Williams K.H."/>
            <person name="Banfield J.F."/>
        </authorList>
    </citation>
    <scope>NUCLEOTIDE SEQUENCE [LARGE SCALE GENOMIC DNA]</scope>
</reference>
<organism evidence="12 13">
    <name type="scientific">Candidatus Magasanikbacteria bacterium GW2011_GWE2_42_7</name>
    <dbReference type="NCBI Taxonomy" id="1619052"/>
    <lineage>
        <taxon>Bacteria</taxon>
        <taxon>Candidatus Magasanikiibacteriota</taxon>
    </lineage>
</organism>
<keyword evidence="4" id="KW-0963">Cytoplasm</keyword>
<comment type="subcellular location">
    <subcellularLocation>
        <location evidence="2">Cytoplasm</location>
    </subcellularLocation>
</comment>
<evidence type="ECO:0000256" key="5">
    <source>
        <dbReference type="ARBA" id="ARBA00023110"/>
    </source>
</evidence>
<evidence type="ECO:0000256" key="4">
    <source>
        <dbReference type="ARBA" id="ARBA00022490"/>
    </source>
</evidence>
<dbReference type="AlphaFoldDB" id="A0A0G1BDR9"/>
<evidence type="ECO:0000256" key="3">
    <source>
        <dbReference type="ARBA" id="ARBA00006577"/>
    </source>
</evidence>
<keyword evidence="5 9" id="KW-0697">Rotamase</keyword>
<sequence>MSKVEKGHKVTVHYTGSLDDGTIFDSSKNREPLEFIVGGGMVIEGFDEMVIGMSVGDTKKETLPSHKAYGDRRNELVGDVPKNNIPENIRDNVAKGDKLQIPQPNGIAIVTVINVTDDAITIDANPELAGKDLTFEIELVEIKEVE</sequence>
<evidence type="ECO:0000256" key="10">
    <source>
        <dbReference type="RuleBase" id="RU003915"/>
    </source>
</evidence>